<dbReference type="Proteomes" id="UP000095280">
    <property type="component" value="Unplaced"/>
</dbReference>
<evidence type="ECO:0000256" key="1">
    <source>
        <dbReference type="SAM" id="MobiDB-lite"/>
    </source>
</evidence>
<accession>A0A1I8FCX2</accession>
<feature type="region of interest" description="Disordered" evidence="1">
    <location>
        <begin position="185"/>
        <end position="205"/>
    </location>
</feature>
<organism evidence="2 3">
    <name type="scientific">Macrostomum lignano</name>
    <dbReference type="NCBI Taxonomy" id="282301"/>
    <lineage>
        <taxon>Eukaryota</taxon>
        <taxon>Metazoa</taxon>
        <taxon>Spiralia</taxon>
        <taxon>Lophotrochozoa</taxon>
        <taxon>Platyhelminthes</taxon>
        <taxon>Rhabditophora</taxon>
        <taxon>Macrostomorpha</taxon>
        <taxon>Macrostomida</taxon>
        <taxon>Macrostomidae</taxon>
        <taxon>Macrostomum</taxon>
    </lineage>
</organism>
<reference evidence="3" key="1">
    <citation type="submission" date="2016-11" db="UniProtKB">
        <authorList>
            <consortium name="WormBaseParasite"/>
        </authorList>
    </citation>
    <scope>IDENTIFICATION</scope>
</reference>
<name>A0A1I8FCX2_9PLAT</name>
<dbReference type="AlphaFoldDB" id="A0A1I8FCX2"/>
<sequence length="258" mass="27793">ELACLHDRYDECIALLDRSQHEAASLRRRLKSAVNRSSSARRALGPLLCRTATGLISIPPLLALPRRCGGVVAGASQVAPPPPYELSLMSELERSASAESGLIGIVALHSKREKRANANHCQSIRRRHQQQQQQHHAQAKTAVRTIIITIAQHSAFRPQCQSRIYARLADRNRRELLLELAASAAAADHEPGRRGGVSGAGDGSGLEPDCFSVGNLTSPLMESSSTQLATETGNNSTVNNSGFIIDSEFSSPPLKLLL</sequence>
<evidence type="ECO:0000313" key="3">
    <source>
        <dbReference type="WBParaSite" id="maker-unitig_29648-snap-gene-0.3-mRNA-1"/>
    </source>
</evidence>
<dbReference type="WBParaSite" id="maker-unitig_29648-snap-gene-0.3-mRNA-1">
    <property type="protein sequence ID" value="maker-unitig_29648-snap-gene-0.3-mRNA-1"/>
    <property type="gene ID" value="maker-unitig_29648-snap-gene-0.3"/>
</dbReference>
<evidence type="ECO:0000313" key="2">
    <source>
        <dbReference type="Proteomes" id="UP000095280"/>
    </source>
</evidence>
<keyword evidence="2" id="KW-1185">Reference proteome</keyword>
<protein>
    <submittedName>
        <fullName evidence="3">DUF630 domain-containing protein</fullName>
    </submittedName>
</protein>
<proteinExistence type="predicted"/>
<feature type="compositionally biased region" description="Gly residues" evidence="1">
    <location>
        <begin position="194"/>
        <end position="204"/>
    </location>
</feature>